<dbReference type="Proteomes" id="UP000320176">
    <property type="component" value="Unassembled WGS sequence"/>
</dbReference>
<sequence>MQINTACFRQGSHRHSDHRQLLGDMLCDHVSVGIGLIDKAFHAIVGVDSTLAKRRVNEAISQSIALAGAAVVATVARARDQWIIDDLLAVAAVANSVLLAVNFDGKAM</sequence>
<protein>
    <submittedName>
        <fullName evidence="1">Uncharacterized protein</fullName>
    </submittedName>
</protein>
<organism evidence="1 2">
    <name type="scientific">Stieleria varia</name>
    <dbReference type="NCBI Taxonomy" id="2528005"/>
    <lineage>
        <taxon>Bacteria</taxon>
        <taxon>Pseudomonadati</taxon>
        <taxon>Planctomycetota</taxon>
        <taxon>Planctomycetia</taxon>
        <taxon>Pirellulales</taxon>
        <taxon>Pirellulaceae</taxon>
        <taxon>Stieleria</taxon>
    </lineage>
</organism>
<dbReference type="RefSeq" id="WP_146517962.1">
    <property type="nucleotide sequence ID" value="NZ_CP151726.1"/>
</dbReference>
<name>A0A5C6B6V5_9BACT</name>
<evidence type="ECO:0000313" key="2">
    <source>
        <dbReference type="Proteomes" id="UP000320176"/>
    </source>
</evidence>
<gene>
    <name evidence="1" type="ORF">Pla52n_03780</name>
</gene>
<accession>A0A5C6B6V5</accession>
<proteinExistence type="predicted"/>
<reference evidence="1 2" key="1">
    <citation type="submission" date="2019-02" db="EMBL/GenBank/DDBJ databases">
        <title>Deep-cultivation of Planctomycetes and their phenomic and genomic characterization uncovers novel biology.</title>
        <authorList>
            <person name="Wiegand S."/>
            <person name="Jogler M."/>
            <person name="Boedeker C."/>
            <person name="Pinto D."/>
            <person name="Vollmers J."/>
            <person name="Rivas-Marin E."/>
            <person name="Kohn T."/>
            <person name="Peeters S.H."/>
            <person name="Heuer A."/>
            <person name="Rast P."/>
            <person name="Oberbeckmann S."/>
            <person name="Bunk B."/>
            <person name="Jeske O."/>
            <person name="Meyerdierks A."/>
            <person name="Storesund J.E."/>
            <person name="Kallscheuer N."/>
            <person name="Luecker S."/>
            <person name="Lage O.M."/>
            <person name="Pohl T."/>
            <person name="Merkel B.J."/>
            <person name="Hornburger P."/>
            <person name="Mueller R.-W."/>
            <person name="Bruemmer F."/>
            <person name="Labrenz M."/>
            <person name="Spormann A.M."/>
            <person name="Op Den Camp H."/>
            <person name="Overmann J."/>
            <person name="Amann R."/>
            <person name="Jetten M.S.M."/>
            <person name="Mascher T."/>
            <person name="Medema M.H."/>
            <person name="Devos D.P."/>
            <person name="Kaster A.-K."/>
            <person name="Ovreas L."/>
            <person name="Rohde M."/>
            <person name="Galperin M.Y."/>
            <person name="Jogler C."/>
        </authorList>
    </citation>
    <scope>NUCLEOTIDE SEQUENCE [LARGE SCALE GENOMIC DNA]</scope>
    <source>
        <strain evidence="1 2">Pla52n</strain>
    </source>
</reference>
<keyword evidence="2" id="KW-1185">Reference proteome</keyword>
<dbReference type="AlphaFoldDB" id="A0A5C6B6V5"/>
<dbReference type="EMBL" id="SJPN01000001">
    <property type="protein sequence ID" value="TWU07803.1"/>
    <property type="molecule type" value="Genomic_DNA"/>
</dbReference>
<evidence type="ECO:0000313" key="1">
    <source>
        <dbReference type="EMBL" id="TWU07803.1"/>
    </source>
</evidence>
<comment type="caution">
    <text evidence="1">The sequence shown here is derived from an EMBL/GenBank/DDBJ whole genome shotgun (WGS) entry which is preliminary data.</text>
</comment>